<evidence type="ECO:0000259" key="6">
    <source>
        <dbReference type="Pfam" id="PF00127"/>
    </source>
</evidence>
<dbReference type="InterPro" id="IPR006311">
    <property type="entry name" value="TAT_signal"/>
</dbReference>
<dbReference type="Proteomes" id="UP000196084">
    <property type="component" value="Unassembled WGS sequence"/>
</dbReference>
<evidence type="ECO:0000256" key="2">
    <source>
        <dbReference type="ARBA" id="ARBA00022723"/>
    </source>
</evidence>
<feature type="region of interest" description="Disordered" evidence="5">
    <location>
        <begin position="300"/>
        <end position="324"/>
    </location>
</feature>
<dbReference type="SUPFAM" id="SSF49503">
    <property type="entry name" value="Cupredoxins"/>
    <property type="match status" value="1"/>
</dbReference>
<dbReference type="EMBL" id="MWPH01000002">
    <property type="protein sequence ID" value="OVE84145.1"/>
    <property type="molecule type" value="Genomic_DNA"/>
</dbReference>
<dbReference type="Gene3D" id="2.60.40.420">
    <property type="entry name" value="Cupredoxins - blue copper proteins"/>
    <property type="match status" value="1"/>
</dbReference>
<dbReference type="GO" id="GO:0009055">
    <property type="term" value="F:electron transfer activity"/>
    <property type="evidence" value="ECO:0007669"/>
    <property type="project" value="InterPro"/>
</dbReference>
<name>A0A202E7C4_9EURY</name>
<sequence length="324" mass="35238">MTTSHAHTGTLRRTLLRAAAATGLAVGIGSATTQARLQDDADIVLEGRTTGWVGVEPDDIDGERNPTLELEAGTEYVLVWENEDGVGHNFVIEDDDGENLVETEIISGSGETQTVEFTAEEGMAEYYCAPHPQSMRGDVELGDAGEDEDEDTADDPDETVLEFAAVVEEHFEFTLEDDGWILEESDEIDADDEDLEADDENEQTDDVNPTLELEAGSAYVLTWTNDLEASEETDTDAEETDEDDAEETATDNADDDLEEQATELVLETDDGEEFLRSEALEVGETGAITFAAPPELVTYRDEETGAEGEIEVTGDEDAETETDT</sequence>
<evidence type="ECO:0000313" key="7">
    <source>
        <dbReference type="EMBL" id="OVE84145.1"/>
    </source>
</evidence>
<feature type="region of interest" description="Disordered" evidence="5">
    <location>
        <begin position="191"/>
        <end position="269"/>
    </location>
</feature>
<reference evidence="7 8" key="1">
    <citation type="submission" date="2017-02" db="EMBL/GenBank/DDBJ databases">
        <title>Natronthermophilus aegyptiacus gen. nov.,sp. nov., an aerobic, extremely halophilic alkalithermophilic archaeon isolated from the athalassohaline Wadi An Natrun, Egypt.</title>
        <authorList>
            <person name="Zhao B."/>
        </authorList>
    </citation>
    <scope>NUCLEOTIDE SEQUENCE [LARGE SCALE GENOMIC DNA]</scope>
    <source>
        <strain evidence="7 8">CGMCC 1.3597</strain>
    </source>
</reference>
<keyword evidence="3" id="KW-0249">Electron transport</keyword>
<keyword evidence="8" id="KW-1185">Reference proteome</keyword>
<dbReference type="GO" id="GO:0005507">
    <property type="term" value="F:copper ion binding"/>
    <property type="evidence" value="ECO:0007669"/>
    <property type="project" value="InterPro"/>
</dbReference>
<keyword evidence="4" id="KW-0186">Copper</keyword>
<dbReference type="InterPro" id="IPR008972">
    <property type="entry name" value="Cupredoxin"/>
</dbReference>
<dbReference type="InterPro" id="IPR000923">
    <property type="entry name" value="BlueCu_1"/>
</dbReference>
<feature type="compositionally biased region" description="Acidic residues" evidence="5">
    <location>
        <begin position="191"/>
        <end position="205"/>
    </location>
</feature>
<evidence type="ECO:0000256" key="5">
    <source>
        <dbReference type="SAM" id="MobiDB-lite"/>
    </source>
</evidence>
<accession>A0A202E7C4</accession>
<keyword evidence="1" id="KW-0813">Transport</keyword>
<evidence type="ECO:0000313" key="8">
    <source>
        <dbReference type="Proteomes" id="UP000196084"/>
    </source>
</evidence>
<feature type="compositionally biased region" description="Acidic residues" evidence="5">
    <location>
        <begin position="228"/>
        <end position="269"/>
    </location>
</feature>
<dbReference type="PROSITE" id="PS51318">
    <property type="entry name" value="TAT"/>
    <property type="match status" value="1"/>
</dbReference>
<feature type="domain" description="Blue (type 1) copper" evidence="6">
    <location>
        <begin position="68"/>
        <end position="141"/>
    </location>
</feature>
<dbReference type="Pfam" id="PF00127">
    <property type="entry name" value="Copper-bind"/>
    <property type="match status" value="1"/>
</dbReference>
<feature type="region of interest" description="Disordered" evidence="5">
    <location>
        <begin position="132"/>
        <end position="156"/>
    </location>
</feature>
<evidence type="ECO:0000256" key="4">
    <source>
        <dbReference type="ARBA" id="ARBA00023008"/>
    </source>
</evidence>
<gene>
    <name evidence="7" type="ORF">B2G88_06895</name>
</gene>
<feature type="compositionally biased region" description="Acidic residues" evidence="5">
    <location>
        <begin position="304"/>
        <end position="324"/>
    </location>
</feature>
<keyword evidence="2" id="KW-0479">Metal-binding</keyword>
<protein>
    <recommendedName>
        <fullName evidence="6">Blue (type 1) copper domain-containing protein</fullName>
    </recommendedName>
</protein>
<dbReference type="PROSITE" id="PS00196">
    <property type="entry name" value="COPPER_BLUE"/>
    <property type="match status" value="1"/>
</dbReference>
<feature type="compositionally biased region" description="Acidic residues" evidence="5">
    <location>
        <begin position="140"/>
        <end position="156"/>
    </location>
</feature>
<dbReference type="AlphaFoldDB" id="A0A202E7C4"/>
<evidence type="ECO:0000256" key="1">
    <source>
        <dbReference type="ARBA" id="ARBA00022448"/>
    </source>
</evidence>
<evidence type="ECO:0000256" key="3">
    <source>
        <dbReference type="ARBA" id="ARBA00022982"/>
    </source>
</evidence>
<comment type="caution">
    <text evidence="7">The sequence shown here is derived from an EMBL/GenBank/DDBJ whole genome shotgun (WGS) entry which is preliminary data.</text>
</comment>
<organism evidence="7 8">
    <name type="scientific">Natronolimnobius baerhuensis</name>
    <dbReference type="NCBI Taxonomy" id="253108"/>
    <lineage>
        <taxon>Archaea</taxon>
        <taxon>Methanobacteriati</taxon>
        <taxon>Methanobacteriota</taxon>
        <taxon>Stenosarchaea group</taxon>
        <taxon>Halobacteria</taxon>
        <taxon>Halobacteriales</taxon>
        <taxon>Natrialbaceae</taxon>
        <taxon>Natronolimnobius</taxon>
    </lineage>
</organism>
<dbReference type="RefSeq" id="WP_054862908.1">
    <property type="nucleotide sequence ID" value="NZ_MWPH01000002.1"/>
</dbReference>
<proteinExistence type="predicted"/>
<dbReference type="InterPro" id="IPR028871">
    <property type="entry name" value="BlueCu_1_BS"/>
</dbReference>
<dbReference type="OrthoDB" id="265568at2157"/>